<name>A0ACC2LU00_PERAE</name>
<accession>A0ACC2LU00</accession>
<evidence type="ECO:0000313" key="1">
    <source>
        <dbReference type="EMBL" id="KAJ8636531.1"/>
    </source>
</evidence>
<proteinExistence type="predicted"/>
<dbReference type="Proteomes" id="UP001234297">
    <property type="component" value="Chromosome 3"/>
</dbReference>
<organism evidence="1 2">
    <name type="scientific">Persea americana</name>
    <name type="common">Avocado</name>
    <dbReference type="NCBI Taxonomy" id="3435"/>
    <lineage>
        <taxon>Eukaryota</taxon>
        <taxon>Viridiplantae</taxon>
        <taxon>Streptophyta</taxon>
        <taxon>Embryophyta</taxon>
        <taxon>Tracheophyta</taxon>
        <taxon>Spermatophyta</taxon>
        <taxon>Magnoliopsida</taxon>
        <taxon>Magnoliidae</taxon>
        <taxon>Laurales</taxon>
        <taxon>Lauraceae</taxon>
        <taxon>Persea</taxon>
    </lineage>
</organism>
<comment type="caution">
    <text evidence="1">The sequence shown here is derived from an EMBL/GenBank/DDBJ whole genome shotgun (WGS) entry which is preliminary data.</text>
</comment>
<sequence>MQETHINLGVSGIGINSLQSSSLGVCGDVECWREATFDGLNLEDLLHVDDSLDLYVLGFQEIVPLNAGNVLVIEDNEPAAKWLSLINRAVNKQRITYSRPLLVF</sequence>
<keyword evidence="2" id="KW-1185">Reference proteome</keyword>
<gene>
    <name evidence="1" type="ORF">MRB53_010798</name>
</gene>
<evidence type="ECO:0000313" key="2">
    <source>
        <dbReference type="Proteomes" id="UP001234297"/>
    </source>
</evidence>
<dbReference type="EMBL" id="CM056811">
    <property type="protein sequence ID" value="KAJ8636531.1"/>
    <property type="molecule type" value="Genomic_DNA"/>
</dbReference>
<reference evidence="1 2" key="1">
    <citation type="journal article" date="2022" name="Hortic Res">
        <title>A haplotype resolved chromosomal level avocado genome allows analysis of novel avocado genes.</title>
        <authorList>
            <person name="Nath O."/>
            <person name="Fletcher S.J."/>
            <person name="Hayward A."/>
            <person name="Shaw L.M."/>
            <person name="Masouleh A.K."/>
            <person name="Furtado A."/>
            <person name="Henry R.J."/>
            <person name="Mitter N."/>
        </authorList>
    </citation>
    <scope>NUCLEOTIDE SEQUENCE [LARGE SCALE GENOMIC DNA]</scope>
    <source>
        <strain evidence="2">cv. Hass</strain>
    </source>
</reference>
<protein>
    <submittedName>
        <fullName evidence="1">Uncharacterized protein</fullName>
    </submittedName>
</protein>